<evidence type="ECO:0000256" key="6">
    <source>
        <dbReference type="ARBA" id="ARBA00023065"/>
    </source>
</evidence>
<comment type="subcellular location">
    <subcellularLocation>
        <location evidence="1">Membrane</location>
        <topology evidence="1">Multi-pass membrane protein</topology>
    </subcellularLocation>
</comment>
<feature type="transmembrane region" description="Helical" evidence="9">
    <location>
        <begin position="80"/>
        <end position="98"/>
    </location>
</feature>
<keyword evidence="7 9" id="KW-0472">Membrane</keyword>
<evidence type="ECO:0000313" key="11">
    <source>
        <dbReference type="Proteomes" id="UP000596660"/>
    </source>
</evidence>
<dbReference type="InterPro" id="IPR020966">
    <property type="entry name" value="ALMT"/>
</dbReference>
<reference evidence="10" key="2">
    <citation type="submission" date="2021-03" db="UniProtKB">
        <authorList>
            <consortium name="EnsemblPlants"/>
        </authorList>
    </citation>
    <scope>IDENTIFICATION</scope>
</reference>
<dbReference type="GO" id="GO:0034220">
    <property type="term" value="P:monoatomic ion transmembrane transport"/>
    <property type="evidence" value="ECO:0007669"/>
    <property type="project" value="UniProtKB-KW"/>
</dbReference>
<evidence type="ECO:0000256" key="1">
    <source>
        <dbReference type="ARBA" id="ARBA00004141"/>
    </source>
</evidence>
<protein>
    <recommendedName>
        <fullName evidence="12">Aluminum-activated malate transporter</fullName>
    </recommendedName>
</protein>
<dbReference type="Gramene" id="AUR62020019-RA">
    <property type="protein sequence ID" value="AUR62020019-RA:cds"/>
    <property type="gene ID" value="AUR62020019"/>
</dbReference>
<dbReference type="Pfam" id="PF11744">
    <property type="entry name" value="ALMT"/>
    <property type="match status" value="1"/>
</dbReference>
<sequence>MESHRQSPNQETSSHTRNCFNAKFENLKTKVGDISKLTKQLAKDDPRRIVHTIKVGFAITLVSLFYYFDPFYNGLGVDAMWAVLTVVVVFKFSVGATLRKGVNRVVATVLGGFSAVGAHKLSSLPEEKLPMLEPLFLGLSVFLTAGVMTFIRFFPKIKTRFDYGLSIFILTFSLICVSGYRTDEILDMASRRITTILIGTSTAVIVYVVICPVWAGSDLHSLAATNLEILADFFQEFGGEYLKASSDAFSKDNNKLTLDRLKKVVDSKNNVDSLFNLAMWEPRHRHFKYDHPWTQYQNISELARRCACRAEVLHSFLYTQVQTPTEVKAKFREACMMMSTESGKALKELSLAIKRMNQPSNANHHVQNAKQAAENLYPLLRSNIRENLNLSDVKLAATVATILADVVACTEEIAKAVQELASLAKFKDKNNTVVDGRAACGINRNKLANQGSINRSYLNNNQLIIIHDGDSSPLCSPKISISDQDPPSLAIAQQNAE</sequence>
<keyword evidence="8" id="KW-0407">Ion channel</keyword>
<accession>A0A803LX18</accession>
<feature type="transmembrane region" description="Helical" evidence="9">
    <location>
        <begin position="193"/>
        <end position="215"/>
    </location>
</feature>
<feature type="transmembrane region" description="Helical" evidence="9">
    <location>
        <begin position="134"/>
        <end position="154"/>
    </location>
</feature>
<keyword evidence="6" id="KW-0406">Ion transport</keyword>
<evidence type="ECO:0000313" key="10">
    <source>
        <dbReference type="EnsemblPlants" id="AUR62020019-RA:cds"/>
    </source>
</evidence>
<keyword evidence="5 9" id="KW-1133">Transmembrane helix</keyword>
<evidence type="ECO:0000256" key="9">
    <source>
        <dbReference type="SAM" id="Phobius"/>
    </source>
</evidence>
<gene>
    <name evidence="10" type="primary">LOC110683301</name>
</gene>
<comment type="similarity">
    <text evidence="2">Belongs to the aromatic acid exporter (TC 2.A.85) family.</text>
</comment>
<evidence type="ECO:0008006" key="12">
    <source>
        <dbReference type="Google" id="ProtNLM"/>
    </source>
</evidence>
<evidence type="ECO:0000256" key="7">
    <source>
        <dbReference type="ARBA" id="ARBA00023136"/>
    </source>
</evidence>
<dbReference type="PANTHER" id="PTHR31086">
    <property type="entry name" value="ALUMINUM-ACTIVATED MALATE TRANSPORTER 10"/>
    <property type="match status" value="1"/>
</dbReference>
<dbReference type="GO" id="GO:0016020">
    <property type="term" value="C:membrane"/>
    <property type="evidence" value="ECO:0007669"/>
    <property type="project" value="UniProtKB-SubCell"/>
</dbReference>
<name>A0A803LX18_CHEQI</name>
<evidence type="ECO:0000256" key="5">
    <source>
        <dbReference type="ARBA" id="ARBA00022989"/>
    </source>
</evidence>
<keyword evidence="11" id="KW-1185">Reference proteome</keyword>
<evidence type="ECO:0000256" key="8">
    <source>
        <dbReference type="ARBA" id="ARBA00023303"/>
    </source>
</evidence>
<dbReference type="AlphaFoldDB" id="A0A803LX18"/>
<evidence type="ECO:0000256" key="4">
    <source>
        <dbReference type="ARBA" id="ARBA00022692"/>
    </source>
</evidence>
<dbReference type="EnsemblPlants" id="AUR62020019-RA">
    <property type="protein sequence ID" value="AUR62020019-RA:cds"/>
    <property type="gene ID" value="AUR62020019"/>
</dbReference>
<dbReference type="Proteomes" id="UP000596660">
    <property type="component" value="Unplaced"/>
</dbReference>
<evidence type="ECO:0000256" key="2">
    <source>
        <dbReference type="ARBA" id="ARBA00007079"/>
    </source>
</evidence>
<dbReference type="GO" id="GO:0015743">
    <property type="term" value="P:malate transport"/>
    <property type="evidence" value="ECO:0007669"/>
    <property type="project" value="InterPro"/>
</dbReference>
<proteinExistence type="inferred from homology"/>
<feature type="transmembrane region" description="Helical" evidence="9">
    <location>
        <begin position="49"/>
        <end position="68"/>
    </location>
</feature>
<organism evidence="10 11">
    <name type="scientific">Chenopodium quinoa</name>
    <name type="common">Quinoa</name>
    <dbReference type="NCBI Taxonomy" id="63459"/>
    <lineage>
        <taxon>Eukaryota</taxon>
        <taxon>Viridiplantae</taxon>
        <taxon>Streptophyta</taxon>
        <taxon>Embryophyta</taxon>
        <taxon>Tracheophyta</taxon>
        <taxon>Spermatophyta</taxon>
        <taxon>Magnoliopsida</taxon>
        <taxon>eudicotyledons</taxon>
        <taxon>Gunneridae</taxon>
        <taxon>Pentapetalae</taxon>
        <taxon>Caryophyllales</taxon>
        <taxon>Chenopodiaceae</taxon>
        <taxon>Chenopodioideae</taxon>
        <taxon>Atripliceae</taxon>
        <taxon>Chenopodium</taxon>
    </lineage>
</organism>
<reference evidence="10" key="1">
    <citation type="journal article" date="2017" name="Nature">
        <title>The genome of Chenopodium quinoa.</title>
        <authorList>
            <person name="Jarvis D.E."/>
            <person name="Ho Y.S."/>
            <person name="Lightfoot D.J."/>
            <person name="Schmoeckel S.M."/>
            <person name="Li B."/>
            <person name="Borm T.J.A."/>
            <person name="Ohyanagi H."/>
            <person name="Mineta K."/>
            <person name="Michell C.T."/>
            <person name="Saber N."/>
            <person name="Kharbatia N.M."/>
            <person name="Rupper R.R."/>
            <person name="Sharp A.R."/>
            <person name="Dally N."/>
            <person name="Boughton B.A."/>
            <person name="Woo Y.H."/>
            <person name="Gao G."/>
            <person name="Schijlen E.G.W.M."/>
            <person name="Guo X."/>
            <person name="Momin A.A."/>
            <person name="Negrao S."/>
            <person name="Al-Babili S."/>
            <person name="Gehring C."/>
            <person name="Roessner U."/>
            <person name="Jung C."/>
            <person name="Murphy K."/>
            <person name="Arold S.T."/>
            <person name="Gojobori T."/>
            <person name="van der Linden C.G."/>
            <person name="van Loo E.N."/>
            <person name="Jellen E.N."/>
            <person name="Maughan P.J."/>
            <person name="Tester M."/>
        </authorList>
    </citation>
    <scope>NUCLEOTIDE SEQUENCE [LARGE SCALE GENOMIC DNA]</scope>
    <source>
        <strain evidence="10">cv. PI 614886</strain>
    </source>
</reference>
<keyword evidence="3" id="KW-0813">Transport</keyword>
<keyword evidence="4 9" id="KW-0812">Transmembrane</keyword>
<evidence type="ECO:0000256" key="3">
    <source>
        <dbReference type="ARBA" id="ARBA00022448"/>
    </source>
</evidence>
<dbReference type="OMA" id="GSTGCAM"/>
<feature type="transmembrane region" description="Helical" evidence="9">
    <location>
        <begin position="161"/>
        <end position="181"/>
    </location>
</feature>